<dbReference type="EMBL" id="JAUSVO010000002">
    <property type="protein sequence ID" value="MDQ0436912.1"/>
    <property type="molecule type" value="Genomic_DNA"/>
</dbReference>
<comment type="caution">
    <text evidence="1">The sequence shown here is derived from an EMBL/GenBank/DDBJ whole genome shotgun (WGS) entry which is preliminary data.</text>
</comment>
<gene>
    <name evidence="1" type="ORF">QO014_001297</name>
</gene>
<dbReference type="Gene3D" id="3.30.2020.10">
    <property type="entry name" value="NE0471-like N-terminal domain"/>
    <property type="match status" value="1"/>
</dbReference>
<accession>A0ABU0H3M6</accession>
<dbReference type="Proteomes" id="UP001241603">
    <property type="component" value="Unassembled WGS sequence"/>
</dbReference>
<dbReference type="SUPFAM" id="SSF143880">
    <property type="entry name" value="NE0471 N-terminal domain-like"/>
    <property type="match status" value="1"/>
</dbReference>
<reference evidence="1 2" key="1">
    <citation type="submission" date="2023-07" db="EMBL/GenBank/DDBJ databases">
        <title>Genomic Encyclopedia of Type Strains, Phase IV (KMG-IV): sequencing the most valuable type-strain genomes for metagenomic binning, comparative biology and taxonomic classification.</title>
        <authorList>
            <person name="Goeker M."/>
        </authorList>
    </citation>
    <scope>NUCLEOTIDE SEQUENCE [LARGE SCALE GENOMIC DNA]</scope>
    <source>
        <strain evidence="1 2">B6-8</strain>
    </source>
</reference>
<keyword evidence="2" id="KW-1185">Reference proteome</keyword>
<protein>
    <recommendedName>
        <fullName evidence="3">DUF2442 domain-containing protein</fullName>
    </recommendedName>
</protein>
<evidence type="ECO:0000313" key="2">
    <source>
        <dbReference type="Proteomes" id="UP001241603"/>
    </source>
</evidence>
<organism evidence="1 2">
    <name type="scientific">Kaistia dalseonensis</name>
    <dbReference type="NCBI Taxonomy" id="410840"/>
    <lineage>
        <taxon>Bacteria</taxon>
        <taxon>Pseudomonadati</taxon>
        <taxon>Pseudomonadota</taxon>
        <taxon>Alphaproteobacteria</taxon>
        <taxon>Hyphomicrobiales</taxon>
        <taxon>Kaistiaceae</taxon>
        <taxon>Kaistia</taxon>
    </lineage>
</organism>
<name>A0ABU0H3M6_9HYPH</name>
<sequence>MKSYRIVSVEPVRYPVLNVTFDDGLAGELDLTGDIDNGTLFEPLKDRSFFDKVSIGENGRAVGWNLDHVGHEIDLGADSIRIDLETRIVHELAERFRSQRTAAE</sequence>
<dbReference type="RefSeq" id="WP_266347852.1">
    <property type="nucleotide sequence ID" value="NZ_JAPKNG010000002.1"/>
</dbReference>
<evidence type="ECO:0000313" key="1">
    <source>
        <dbReference type="EMBL" id="MDQ0436912.1"/>
    </source>
</evidence>
<dbReference type="InterPro" id="IPR036782">
    <property type="entry name" value="NE0471-like_N"/>
</dbReference>
<evidence type="ECO:0008006" key="3">
    <source>
        <dbReference type="Google" id="ProtNLM"/>
    </source>
</evidence>
<proteinExistence type="predicted"/>